<evidence type="ECO:0000256" key="1">
    <source>
        <dbReference type="ARBA" id="ARBA00004141"/>
    </source>
</evidence>
<evidence type="ECO:0000313" key="10">
    <source>
        <dbReference type="Proteomes" id="UP000014978"/>
    </source>
</evidence>
<gene>
    <name evidence="9" type="ORF">SLOPH_2681</name>
</gene>
<keyword evidence="10" id="KW-1185">Reference proteome</keyword>
<keyword evidence="3" id="KW-0479">Metal-binding</keyword>
<keyword evidence="6" id="KW-0863">Zinc-finger</keyword>
<dbReference type="EMBL" id="ATCN01001055">
    <property type="protein sequence ID" value="EPR78069.1"/>
    <property type="molecule type" value="Genomic_DNA"/>
</dbReference>
<dbReference type="Gene3D" id="3.30.40.10">
    <property type="entry name" value="Zinc/RING finger domain, C3HC4 (zinc finger)"/>
    <property type="match status" value="1"/>
</dbReference>
<dbReference type="PANTHER" id="PTHR13407">
    <property type="entry name" value="RNF121 PROTEIN"/>
    <property type="match status" value="1"/>
</dbReference>
<keyword evidence="4 7" id="KW-1133">Transmembrane helix</keyword>
<dbReference type="PROSITE" id="PS50089">
    <property type="entry name" value="ZF_RING_2"/>
    <property type="match status" value="1"/>
</dbReference>
<evidence type="ECO:0000256" key="5">
    <source>
        <dbReference type="ARBA" id="ARBA00023136"/>
    </source>
</evidence>
<dbReference type="OrthoDB" id="8062037at2759"/>
<dbReference type="VEuPathDB" id="MicrosporidiaDB:SLOPH_2681"/>
<organism evidence="9 10">
    <name type="scientific">Spraguea lophii (strain 42_110)</name>
    <name type="common">Microsporidian parasite</name>
    <dbReference type="NCBI Taxonomy" id="1358809"/>
    <lineage>
        <taxon>Eukaryota</taxon>
        <taxon>Fungi</taxon>
        <taxon>Fungi incertae sedis</taxon>
        <taxon>Microsporidia</taxon>
        <taxon>Spragueidae</taxon>
        <taxon>Spraguea</taxon>
    </lineage>
</organism>
<name>S7XGA2_SPRLO</name>
<dbReference type="InterPro" id="IPR013083">
    <property type="entry name" value="Znf_RING/FYVE/PHD"/>
</dbReference>
<evidence type="ECO:0000256" key="6">
    <source>
        <dbReference type="PROSITE-ProRule" id="PRU00175"/>
    </source>
</evidence>
<feature type="transmembrane region" description="Helical" evidence="7">
    <location>
        <begin position="110"/>
        <end position="127"/>
    </location>
</feature>
<feature type="transmembrane region" description="Helical" evidence="7">
    <location>
        <begin position="164"/>
        <end position="190"/>
    </location>
</feature>
<dbReference type="HOGENOM" id="CLU_055016_0_0_1"/>
<feature type="transmembrane region" description="Helical" evidence="7">
    <location>
        <begin position="133"/>
        <end position="152"/>
    </location>
</feature>
<keyword evidence="6" id="KW-0862">Zinc</keyword>
<feature type="transmembrane region" description="Helical" evidence="7">
    <location>
        <begin position="196"/>
        <end position="215"/>
    </location>
</feature>
<feature type="transmembrane region" description="Helical" evidence="7">
    <location>
        <begin position="295"/>
        <end position="320"/>
    </location>
</feature>
<dbReference type="PANTHER" id="PTHR13407:SF0">
    <property type="entry name" value="FI05221P"/>
    <property type="match status" value="1"/>
</dbReference>
<accession>S7XGA2</accession>
<evidence type="ECO:0000313" key="9">
    <source>
        <dbReference type="EMBL" id="EPR78069.1"/>
    </source>
</evidence>
<evidence type="ECO:0000256" key="3">
    <source>
        <dbReference type="ARBA" id="ARBA00022723"/>
    </source>
</evidence>
<evidence type="ECO:0000256" key="7">
    <source>
        <dbReference type="SAM" id="Phobius"/>
    </source>
</evidence>
<dbReference type="Pfam" id="PF13639">
    <property type="entry name" value="zf-RING_2"/>
    <property type="match status" value="1"/>
</dbReference>
<dbReference type="SUPFAM" id="SSF57850">
    <property type="entry name" value="RING/U-box"/>
    <property type="match status" value="1"/>
</dbReference>
<dbReference type="OMA" id="PYWERTH"/>
<evidence type="ECO:0000256" key="4">
    <source>
        <dbReference type="ARBA" id="ARBA00022989"/>
    </source>
</evidence>
<dbReference type="AlphaFoldDB" id="S7XGA2"/>
<keyword evidence="2 7" id="KW-0812">Transmembrane</keyword>
<dbReference type="InterPro" id="IPR040176">
    <property type="entry name" value="RNF121/RNF175"/>
</dbReference>
<proteinExistence type="predicted"/>
<dbReference type="GO" id="GO:0008270">
    <property type="term" value="F:zinc ion binding"/>
    <property type="evidence" value="ECO:0007669"/>
    <property type="project" value="UniProtKB-KW"/>
</dbReference>
<comment type="subcellular location">
    <subcellularLocation>
        <location evidence="1">Membrane</location>
        <topology evidence="1">Multi-pass membrane protein</topology>
    </subcellularLocation>
</comment>
<comment type="caution">
    <text evidence="9">The sequence shown here is derived from an EMBL/GenBank/DDBJ whole genome shotgun (WGS) entry which is preliminary data.</text>
</comment>
<dbReference type="SMART" id="SM00184">
    <property type="entry name" value="RING"/>
    <property type="match status" value="1"/>
</dbReference>
<feature type="domain" description="RING-type" evidence="8">
    <location>
        <begin position="235"/>
        <end position="277"/>
    </location>
</feature>
<protein>
    <recommendedName>
        <fullName evidence="8">RING-type domain-containing protein</fullName>
    </recommendedName>
</protein>
<evidence type="ECO:0000259" key="8">
    <source>
        <dbReference type="PROSITE" id="PS50089"/>
    </source>
</evidence>
<dbReference type="GO" id="GO:0036503">
    <property type="term" value="P:ERAD pathway"/>
    <property type="evidence" value="ECO:0007669"/>
    <property type="project" value="TreeGrafter"/>
</dbReference>
<keyword evidence="5 7" id="KW-0472">Membrane</keyword>
<dbReference type="GO" id="GO:0000139">
    <property type="term" value="C:Golgi membrane"/>
    <property type="evidence" value="ECO:0007669"/>
    <property type="project" value="TreeGrafter"/>
</dbReference>
<feature type="transmembrane region" description="Helical" evidence="7">
    <location>
        <begin position="78"/>
        <end position="98"/>
    </location>
</feature>
<evidence type="ECO:0000256" key="2">
    <source>
        <dbReference type="ARBA" id="ARBA00022692"/>
    </source>
</evidence>
<reference evidence="10" key="1">
    <citation type="journal article" date="2013" name="PLoS Genet.">
        <title>The genome of Spraguea lophii and the basis of host-microsporidian interactions.</title>
        <authorList>
            <person name="Campbell S.E."/>
            <person name="Williams T.A."/>
            <person name="Yousuf A."/>
            <person name="Soanes D.M."/>
            <person name="Paszkiewicz K.H."/>
            <person name="Williams B.A.P."/>
        </authorList>
    </citation>
    <scope>NUCLEOTIDE SEQUENCE [LARGE SCALE GENOMIC DNA]</scope>
    <source>
        <strain evidence="10">42_110</strain>
    </source>
</reference>
<dbReference type="Proteomes" id="UP000014978">
    <property type="component" value="Unassembled WGS sequence"/>
</dbReference>
<sequence length="325" mass="37831">MEQTNKKDISTEENNLNNIHGINIFENKDNGLSNIQDDDVLVLRNKPISMERKINIMSGPGGIPIIRDVIIIETEASIARILTILGILSIYGIIFQSLTMLWEKYHKKSCRVFFSLLIFTVPIMLCFLMKKYFMLLLLISFNGIIIFVFNLIRRGRNTKFLFDFFKILFILVYVGVILSQLLLIISFLFFQNTTDFTFKIFIFFLYLGLLAREYVEISTLLFKTLPNLTFKENNCSICSNIIIPNTSTTLTCNHIFHNSCIRGWLMVGKNHICPVCNEKVIIKNLKVMWWEKIELFFGIFINFLRSIIAFSGVLIIWFMIGIKHN</sequence>
<dbReference type="GO" id="GO:0061630">
    <property type="term" value="F:ubiquitin protein ligase activity"/>
    <property type="evidence" value="ECO:0007669"/>
    <property type="project" value="TreeGrafter"/>
</dbReference>
<dbReference type="InterPro" id="IPR001841">
    <property type="entry name" value="Znf_RING"/>
</dbReference>
<dbReference type="GO" id="GO:0005789">
    <property type="term" value="C:endoplasmic reticulum membrane"/>
    <property type="evidence" value="ECO:0007669"/>
    <property type="project" value="TreeGrafter"/>
</dbReference>
<dbReference type="InParanoid" id="S7XGA2"/>